<dbReference type="SUPFAM" id="SSF82199">
    <property type="entry name" value="SET domain"/>
    <property type="match status" value="1"/>
</dbReference>
<dbReference type="InterPro" id="IPR050869">
    <property type="entry name" value="H3K4_H4K5_MeTrfase"/>
</dbReference>
<dbReference type="InterPro" id="IPR046341">
    <property type="entry name" value="SET_dom_sf"/>
</dbReference>
<dbReference type="GO" id="GO:0005634">
    <property type="term" value="C:nucleus"/>
    <property type="evidence" value="ECO:0007669"/>
    <property type="project" value="TreeGrafter"/>
</dbReference>
<dbReference type="OrthoDB" id="438641at2759"/>
<sequence>MLRLARCSRWAVVHFHQSHIQTLSFSSSASASTPPTLHSPPPVRVELTYYAGRGVFASRRIGAGELIHTAKPVVSHPSLSSLHCVCYFCLRKLPNHDSSSGAPQTVSFCSKLCEEQSKKFYDVEKKADWSRFNEYCRLQGLKYPLLVKRLACQVISESVPTEILDILQPANLSTDQIRVMKKEADLLRSTIEDSGIESAQMACILVLLTDEWYTGVLARIRINAFRIELAVGSYEDLLSSAAASVSAEGAVGSAVYVLPSLYNHDCDPNVNILWTESVDAKMKALRDIEEGEELRICYIDASMDYEARQMILCEGFGFQCKCLRCVSKD</sequence>
<dbReference type="PANTHER" id="PTHR12197">
    <property type="entry name" value="HISTONE-LYSINE N-METHYLTRANSFERASE SMYD"/>
    <property type="match status" value="1"/>
</dbReference>
<comment type="caution">
    <text evidence="2">The sequence shown here is derived from an EMBL/GenBank/DDBJ whole genome shotgun (WGS) entry which is preliminary data.</text>
</comment>
<dbReference type="AlphaFoldDB" id="A0A830AZZ7"/>
<dbReference type="GO" id="GO:0032259">
    <property type="term" value="P:methylation"/>
    <property type="evidence" value="ECO:0007669"/>
    <property type="project" value="UniProtKB-KW"/>
</dbReference>
<accession>A0A830AZZ7</accession>
<reference evidence="2" key="1">
    <citation type="submission" date="2020-07" db="EMBL/GenBank/DDBJ databases">
        <title>Ethylene signaling mediates host invasion by parasitic plants.</title>
        <authorList>
            <person name="Yoshida S."/>
        </authorList>
    </citation>
    <scope>NUCLEOTIDE SEQUENCE</scope>
    <source>
        <strain evidence="2">Okayama</strain>
    </source>
</reference>
<dbReference type="Gene3D" id="1.10.220.160">
    <property type="match status" value="1"/>
</dbReference>
<keyword evidence="2" id="KW-0808">Transferase</keyword>
<dbReference type="Proteomes" id="UP000653305">
    <property type="component" value="Unassembled WGS sequence"/>
</dbReference>
<keyword evidence="2" id="KW-0489">Methyltransferase</keyword>
<dbReference type="GO" id="GO:0008168">
    <property type="term" value="F:methyltransferase activity"/>
    <property type="evidence" value="ECO:0007669"/>
    <property type="project" value="UniProtKB-KW"/>
</dbReference>
<keyword evidence="3" id="KW-1185">Reference proteome</keyword>
<gene>
    <name evidence="2" type="ORF">PHJA_000129000</name>
</gene>
<dbReference type="Gene3D" id="6.10.140.2220">
    <property type="match status" value="1"/>
</dbReference>
<dbReference type="InterPro" id="IPR001214">
    <property type="entry name" value="SET_dom"/>
</dbReference>
<protein>
    <submittedName>
        <fullName evidence="2">Histone-lysine n-methyltransferase atxr4</fullName>
    </submittedName>
</protein>
<evidence type="ECO:0000259" key="1">
    <source>
        <dbReference type="PROSITE" id="PS50280"/>
    </source>
</evidence>
<dbReference type="Pfam" id="PF00856">
    <property type="entry name" value="SET"/>
    <property type="match status" value="1"/>
</dbReference>
<dbReference type="Gene3D" id="2.170.270.10">
    <property type="entry name" value="SET domain"/>
    <property type="match status" value="1"/>
</dbReference>
<dbReference type="SMART" id="SM00317">
    <property type="entry name" value="SET"/>
    <property type="match status" value="1"/>
</dbReference>
<evidence type="ECO:0000313" key="2">
    <source>
        <dbReference type="EMBL" id="GFP79856.1"/>
    </source>
</evidence>
<evidence type="ECO:0000313" key="3">
    <source>
        <dbReference type="Proteomes" id="UP000653305"/>
    </source>
</evidence>
<feature type="domain" description="SET" evidence="1">
    <location>
        <begin position="43"/>
        <end position="299"/>
    </location>
</feature>
<name>A0A830AZZ7_9LAMI</name>
<organism evidence="2 3">
    <name type="scientific">Phtheirospermum japonicum</name>
    <dbReference type="NCBI Taxonomy" id="374723"/>
    <lineage>
        <taxon>Eukaryota</taxon>
        <taxon>Viridiplantae</taxon>
        <taxon>Streptophyta</taxon>
        <taxon>Embryophyta</taxon>
        <taxon>Tracheophyta</taxon>
        <taxon>Spermatophyta</taxon>
        <taxon>Magnoliopsida</taxon>
        <taxon>eudicotyledons</taxon>
        <taxon>Gunneridae</taxon>
        <taxon>Pentapetalae</taxon>
        <taxon>asterids</taxon>
        <taxon>lamiids</taxon>
        <taxon>Lamiales</taxon>
        <taxon>Orobanchaceae</taxon>
        <taxon>Orobanchaceae incertae sedis</taxon>
        <taxon>Phtheirospermum</taxon>
    </lineage>
</organism>
<dbReference type="EMBL" id="BMAC01000013">
    <property type="protein sequence ID" value="GFP79856.1"/>
    <property type="molecule type" value="Genomic_DNA"/>
</dbReference>
<dbReference type="PANTHER" id="PTHR12197:SF298">
    <property type="entry name" value="HISTONE-LYSINE N-METHYLTRANSFERASE ATXR4"/>
    <property type="match status" value="1"/>
</dbReference>
<proteinExistence type="predicted"/>
<dbReference type="PROSITE" id="PS50280">
    <property type="entry name" value="SET"/>
    <property type="match status" value="1"/>
</dbReference>
<dbReference type="CDD" id="cd20071">
    <property type="entry name" value="SET_SMYD"/>
    <property type="match status" value="1"/>
</dbReference>